<dbReference type="RefSeq" id="WP_187150502.1">
    <property type="nucleotide sequence ID" value="NZ_LWUJ01000012.1"/>
</dbReference>
<keyword evidence="2" id="KW-1185">Reference proteome</keyword>
<accession>A0A1A9QDU8</accession>
<gene>
    <name evidence="1" type="ORF">A6V39_04340</name>
</gene>
<dbReference type="EMBL" id="LWUJ01000012">
    <property type="protein sequence ID" value="OAL10115.1"/>
    <property type="molecule type" value="Genomic_DNA"/>
</dbReference>
<evidence type="ECO:0000313" key="2">
    <source>
        <dbReference type="Proteomes" id="UP000077623"/>
    </source>
</evidence>
<sequence length="74" mass="8602">MCCKLFKSQKSTTVSQDLFAKGLNLISSFLSSDLATQWQEEFESYEENIKKAIGVIEVIDKKEERNYNDNEFKI</sequence>
<proteinExistence type="predicted"/>
<evidence type="ECO:0000313" key="1">
    <source>
        <dbReference type="EMBL" id="OAL10115.1"/>
    </source>
</evidence>
<dbReference type="Proteomes" id="UP000077623">
    <property type="component" value="Unassembled WGS sequence"/>
</dbReference>
<dbReference type="STRING" id="432608.A6V39_04340"/>
<protein>
    <submittedName>
        <fullName evidence="1">Uncharacterized protein</fullName>
    </submittedName>
</protein>
<reference evidence="2" key="1">
    <citation type="submission" date="2016-04" db="EMBL/GenBank/DDBJ databases">
        <authorList>
            <person name="Quiroz-Castaneda R.E."/>
            <person name="Martinez-Ocampo F."/>
        </authorList>
    </citation>
    <scope>NUCLEOTIDE SEQUENCE [LARGE SCALE GENOMIC DNA]</scope>
    <source>
        <strain evidence="2">INIFAP01</strain>
    </source>
</reference>
<organism evidence="1 2">
    <name type="scientific">Candidatus Mycoplasma haematobovis</name>
    <dbReference type="NCBI Taxonomy" id="432608"/>
    <lineage>
        <taxon>Bacteria</taxon>
        <taxon>Bacillati</taxon>
        <taxon>Mycoplasmatota</taxon>
        <taxon>Mollicutes</taxon>
        <taxon>Mycoplasmataceae</taxon>
        <taxon>Mycoplasma</taxon>
    </lineage>
</organism>
<comment type="caution">
    <text evidence="1">The sequence shown here is derived from an EMBL/GenBank/DDBJ whole genome shotgun (WGS) entry which is preliminary data.</text>
</comment>
<dbReference type="AlphaFoldDB" id="A0A1A9QDU8"/>
<name>A0A1A9QDU8_9MOLU</name>